<evidence type="ECO:0000313" key="2">
    <source>
        <dbReference type="Proteomes" id="UP001185737"/>
    </source>
</evidence>
<proteinExistence type="predicted"/>
<keyword evidence="2" id="KW-1185">Reference proteome</keyword>
<dbReference type="Proteomes" id="UP001185737">
    <property type="component" value="Unassembled WGS sequence"/>
</dbReference>
<dbReference type="RefSeq" id="WP_283334123.1">
    <property type="nucleotide sequence ID" value="NZ_JAWLKA010000014.1"/>
</dbReference>
<reference evidence="1 2" key="1">
    <citation type="submission" date="2023-10" db="EMBL/GenBank/DDBJ databases">
        <title>Development of a sustainable strategy for remediation of hydrocarbon-contaminated territories based on the waste exchange concept.</title>
        <authorList>
            <person name="Krivoruchko A."/>
        </authorList>
    </citation>
    <scope>NUCLEOTIDE SEQUENCE [LARGE SCALE GENOMIC DNA]</scope>
    <source>
        <strain evidence="1 2">IEGM 60</strain>
    </source>
</reference>
<dbReference type="SUPFAM" id="SSF54427">
    <property type="entry name" value="NTF2-like"/>
    <property type="match status" value="1"/>
</dbReference>
<accession>A0ABU4CJ74</accession>
<dbReference type="Gene3D" id="3.10.450.50">
    <property type="match status" value="1"/>
</dbReference>
<gene>
    <name evidence="1" type="ORF">R3Q59_24300</name>
</gene>
<protein>
    <submittedName>
        <fullName evidence="1">Nuclear transport factor 2 family protein</fullName>
    </submittedName>
</protein>
<evidence type="ECO:0000313" key="1">
    <source>
        <dbReference type="EMBL" id="MDV6283620.1"/>
    </source>
</evidence>
<comment type="caution">
    <text evidence="1">The sequence shown here is derived from an EMBL/GenBank/DDBJ whole genome shotgun (WGS) entry which is preliminary data.</text>
</comment>
<sequence>MTDTVPEPVAQLIAATNSPDLETFLDTFTSDGVVDDWGRTFLGRPEIRHWSDNEYLGKQVTLEVTSVQNTPTGAIVVAQVGGNGFNGPSTFSFLLSGNKIQRMTIRE</sequence>
<organism evidence="1 2">
    <name type="scientific">Rhodococcus jostii</name>
    <dbReference type="NCBI Taxonomy" id="132919"/>
    <lineage>
        <taxon>Bacteria</taxon>
        <taxon>Bacillati</taxon>
        <taxon>Actinomycetota</taxon>
        <taxon>Actinomycetes</taxon>
        <taxon>Mycobacteriales</taxon>
        <taxon>Nocardiaceae</taxon>
        <taxon>Rhodococcus</taxon>
    </lineage>
</organism>
<name>A0ABU4CJ74_RHOJO</name>
<dbReference type="EMBL" id="JAWLKA010000014">
    <property type="protein sequence ID" value="MDV6283620.1"/>
    <property type="molecule type" value="Genomic_DNA"/>
</dbReference>
<dbReference type="InterPro" id="IPR032710">
    <property type="entry name" value="NTF2-like_dom_sf"/>
</dbReference>